<proteinExistence type="predicted"/>
<evidence type="ECO:0000313" key="1">
    <source>
        <dbReference type="EMBL" id="UQC84848.1"/>
    </source>
</evidence>
<name>A0A9Q8WIG2_9PEZI</name>
<dbReference type="EMBL" id="CP019477">
    <property type="protein sequence ID" value="UQC84848.1"/>
    <property type="molecule type" value="Genomic_DNA"/>
</dbReference>
<gene>
    <name evidence="1" type="ORF">CLUP02_10344</name>
</gene>
<dbReference type="RefSeq" id="XP_049146465.1">
    <property type="nucleotide sequence ID" value="XM_049289320.1"/>
</dbReference>
<keyword evidence="2" id="KW-1185">Reference proteome</keyword>
<sequence>MSIGFCQLRHGVRSTCDVQQDTKLLIEGSALPQDMKTVPHMPFCLQQDCVSTTEDITTPCLFNLFSLMYSPCELPQKPRKMSRPNLRTLLPSKPKSRMSERYRTLDEVAPRTLVMAIRPISQPLVHPQQMLAPL</sequence>
<reference evidence="1" key="1">
    <citation type="journal article" date="2021" name="Mol. Plant Microbe Interact.">
        <title>Complete Genome Sequence of the Plant-Pathogenic Fungus Colletotrichum lupini.</title>
        <authorList>
            <person name="Baroncelli R."/>
            <person name="Pensec F."/>
            <person name="Da Lio D."/>
            <person name="Boufleur T."/>
            <person name="Vicente I."/>
            <person name="Sarrocco S."/>
            <person name="Picot A."/>
            <person name="Baraldi E."/>
            <person name="Sukno S."/>
            <person name="Thon M."/>
            <person name="Le Floch G."/>
        </authorList>
    </citation>
    <scope>NUCLEOTIDE SEQUENCE</scope>
    <source>
        <strain evidence="1">IMI 504893</strain>
    </source>
</reference>
<dbReference type="Proteomes" id="UP000830671">
    <property type="component" value="Chromosome 5"/>
</dbReference>
<protein>
    <submittedName>
        <fullName evidence="1">Uncharacterized protein</fullName>
    </submittedName>
</protein>
<dbReference type="KEGG" id="clup:CLUP02_10344"/>
<evidence type="ECO:0000313" key="2">
    <source>
        <dbReference type="Proteomes" id="UP000830671"/>
    </source>
</evidence>
<accession>A0A9Q8WIG2</accession>
<dbReference type="GeneID" id="73344330"/>
<dbReference type="AlphaFoldDB" id="A0A9Q8WIG2"/>
<organism evidence="1 2">
    <name type="scientific">Colletotrichum lupini</name>
    <dbReference type="NCBI Taxonomy" id="145971"/>
    <lineage>
        <taxon>Eukaryota</taxon>
        <taxon>Fungi</taxon>
        <taxon>Dikarya</taxon>
        <taxon>Ascomycota</taxon>
        <taxon>Pezizomycotina</taxon>
        <taxon>Sordariomycetes</taxon>
        <taxon>Hypocreomycetidae</taxon>
        <taxon>Glomerellales</taxon>
        <taxon>Glomerellaceae</taxon>
        <taxon>Colletotrichum</taxon>
        <taxon>Colletotrichum acutatum species complex</taxon>
    </lineage>
</organism>